<dbReference type="AlphaFoldDB" id="A0A2G6MTB2"/>
<dbReference type="Pfam" id="PF04851">
    <property type="entry name" value="ResIII"/>
    <property type="match status" value="1"/>
</dbReference>
<sequence length="859" mass="97160">MCNKPRGKCFKCSHKSHAPLTQAVVDAHLRGGLIVGIYPLNTDETCHFLAIDFDKQVWQQDISVIRNTCARFDIPIAVERSQSGNGCHAWFFFKHRIRATVARKFGTALLTHAMAQRHEISFSSYDRLFPNQDTMPRGGYGNLIALPFQKSARSRDNSVFIDENFTPWPDQWAFLSRITPLDETELNGWVSKLIRGQDLGELKGEPEEHATPWKKTQQTLTAKDFPQTVEIVRSAMLYMSKKGVSQRALDAIKRCAAFKNPKFYKAQAMRQSTFGIPRVISCVDDHETHMALPRGAEKDLCQLLEQHGARIKWTDHTQQGHDINVEFNGTLKPEQQQAVDALLSHDNGVLAAATAFGKTVVGAGLIAARKVNTLVLVHRQQLVSQWQERLGQFLVINETLPEQTSKRKRNLERNIIGHLAAGKDRLSSIVDVALMQSLNRSGTIRECVKNYGMIIVDECHHVPAITFEQILKEADAKIIYGLTATPDRPDGHHPIIFFYCGPVRFNVDPKAQAEKRSFDHCLIPRFTSFRTGPDKGDQALSLQEVYDRLASDEVRNQLIADDVIRCFEKGRTCLVLSGRRRHVAQLTKRLEKKTQNVFCLFGGMGDKDTARIMAEIRAVPSGNPFILVSTGSYIGEGFDEPRLDTLFLAMPISWKGTLQQYAGRLHRPHDNKKEVQVYDYVDLHVKMLESMYGKRLRGYAAIGYKSKVENFPDAPTNIIFTKNNFLPVYLNDLENARSSVMIVSPFMTQKRVAQMMAYFEPLIQKEVRITIITRPIDPFETEKKALLTPLFSMIRAAGIHLILKPSIHQKFAVIDDHITWYGSINLLSFGYSEESIMRLQSGSIAYELTSSFSGIPHDS</sequence>
<protein>
    <submittedName>
        <fullName evidence="3">Helicase</fullName>
    </submittedName>
</protein>
<dbReference type="CDD" id="cd09126">
    <property type="entry name" value="PLDc_C_DEXD_like"/>
    <property type="match status" value="1"/>
</dbReference>
<dbReference type="InterPro" id="IPR014001">
    <property type="entry name" value="Helicase_ATP-bd"/>
</dbReference>
<keyword evidence="3" id="KW-0347">Helicase</keyword>
<evidence type="ECO:0000259" key="1">
    <source>
        <dbReference type="PROSITE" id="PS50035"/>
    </source>
</evidence>
<keyword evidence="3" id="KW-0378">Hydrolase</keyword>
<dbReference type="GO" id="GO:0016787">
    <property type="term" value="F:hydrolase activity"/>
    <property type="evidence" value="ECO:0007669"/>
    <property type="project" value="InterPro"/>
</dbReference>
<dbReference type="EMBL" id="PDTI01000010">
    <property type="protein sequence ID" value="PIE63324.1"/>
    <property type="molecule type" value="Genomic_DNA"/>
</dbReference>
<keyword evidence="3" id="KW-0067">ATP-binding</keyword>
<name>A0A2G6MTB2_9BACT</name>
<dbReference type="SUPFAM" id="SSF52540">
    <property type="entry name" value="P-loop containing nucleoside triphosphate hydrolases"/>
    <property type="match status" value="2"/>
</dbReference>
<dbReference type="Gene3D" id="3.40.50.300">
    <property type="entry name" value="P-loop containing nucleotide triphosphate hydrolases"/>
    <property type="match status" value="2"/>
</dbReference>
<dbReference type="SMART" id="SM00487">
    <property type="entry name" value="DEXDc"/>
    <property type="match status" value="1"/>
</dbReference>
<dbReference type="PROSITE" id="PS51192">
    <property type="entry name" value="HELICASE_ATP_BIND_1"/>
    <property type="match status" value="1"/>
</dbReference>
<dbReference type="Proteomes" id="UP000231203">
    <property type="component" value="Unassembled WGS sequence"/>
</dbReference>
<feature type="domain" description="PLD phosphodiesterase" evidence="1">
    <location>
        <begin position="803"/>
        <end position="826"/>
    </location>
</feature>
<dbReference type="InterPro" id="IPR025202">
    <property type="entry name" value="PLD-like_dom"/>
</dbReference>
<evidence type="ECO:0000259" key="2">
    <source>
        <dbReference type="PROSITE" id="PS51192"/>
    </source>
</evidence>
<keyword evidence="3" id="KW-0547">Nucleotide-binding</keyword>
<dbReference type="InterPro" id="IPR050742">
    <property type="entry name" value="Helicase_Restrict-Modif_Enz"/>
</dbReference>
<organism evidence="3 4">
    <name type="scientific">Desulfobacter postgatei</name>
    <dbReference type="NCBI Taxonomy" id="2293"/>
    <lineage>
        <taxon>Bacteria</taxon>
        <taxon>Pseudomonadati</taxon>
        <taxon>Thermodesulfobacteriota</taxon>
        <taxon>Desulfobacteria</taxon>
        <taxon>Desulfobacterales</taxon>
        <taxon>Desulfobacteraceae</taxon>
        <taxon>Desulfobacter</taxon>
    </lineage>
</organism>
<dbReference type="InterPro" id="IPR006935">
    <property type="entry name" value="Helicase/UvrB_N"/>
</dbReference>
<dbReference type="Pfam" id="PF22548">
    <property type="entry name" value="AEP-TOTE"/>
    <property type="match status" value="1"/>
</dbReference>
<evidence type="ECO:0000313" key="3">
    <source>
        <dbReference type="EMBL" id="PIE63324.1"/>
    </source>
</evidence>
<dbReference type="PANTHER" id="PTHR47396:SF1">
    <property type="entry name" value="ATP-DEPENDENT HELICASE IRC3-RELATED"/>
    <property type="match status" value="1"/>
</dbReference>
<dbReference type="GO" id="GO:0006793">
    <property type="term" value="P:phosphorus metabolic process"/>
    <property type="evidence" value="ECO:0007669"/>
    <property type="project" value="UniProtKB-ARBA"/>
</dbReference>
<dbReference type="InterPro" id="IPR054347">
    <property type="entry name" value="TOTE_primase"/>
</dbReference>
<dbReference type="Pfam" id="PF00271">
    <property type="entry name" value="Helicase_C"/>
    <property type="match status" value="1"/>
</dbReference>
<dbReference type="SUPFAM" id="SSF56024">
    <property type="entry name" value="Phospholipase D/nuclease"/>
    <property type="match status" value="1"/>
</dbReference>
<feature type="domain" description="Helicase ATP-binding" evidence="2">
    <location>
        <begin position="339"/>
        <end position="504"/>
    </location>
</feature>
<comment type="caution">
    <text evidence="3">The sequence shown here is derived from an EMBL/GenBank/DDBJ whole genome shotgun (WGS) entry which is preliminary data.</text>
</comment>
<dbReference type="GO" id="GO:0003677">
    <property type="term" value="F:DNA binding"/>
    <property type="evidence" value="ECO:0007669"/>
    <property type="project" value="InterPro"/>
</dbReference>
<proteinExistence type="predicted"/>
<dbReference type="CDD" id="cd18785">
    <property type="entry name" value="SF2_C"/>
    <property type="match status" value="1"/>
</dbReference>
<dbReference type="CDD" id="cd17926">
    <property type="entry name" value="DEXHc_RE"/>
    <property type="match status" value="1"/>
</dbReference>
<dbReference type="GO" id="GO:0004386">
    <property type="term" value="F:helicase activity"/>
    <property type="evidence" value="ECO:0007669"/>
    <property type="project" value="UniProtKB-KW"/>
</dbReference>
<accession>A0A2G6MTB2</accession>
<dbReference type="GO" id="GO:0005524">
    <property type="term" value="F:ATP binding"/>
    <property type="evidence" value="ECO:0007669"/>
    <property type="project" value="InterPro"/>
</dbReference>
<dbReference type="PANTHER" id="PTHR47396">
    <property type="entry name" value="TYPE I RESTRICTION ENZYME ECOKI R PROTEIN"/>
    <property type="match status" value="1"/>
</dbReference>
<dbReference type="Pfam" id="PF13091">
    <property type="entry name" value="PLDc_2"/>
    <property type="match status" value="1"/>
</dbReference>
<dbReference type="InterPro" id="IPR001650">
    <property type="entry name" value="Helicase_C-like"/>
</dbReference>
<dbReference type="InterPro" id="IPR001736">
    <property type="entry name" value="PLipase_D/transphosphatidylase"/>
</dbReference>
<evidence type="ECO:0000313" key="4">
    <source>
        <dbReference type="Proteomes" id="UP000231203"/>
    </source>
</evidence>
<dbReference type="PROSITE" id="PS50035">
    <property type="entry name" value="PLD"/>
    <property type="match status" value="1"/>
</dbReference>
<dbReference type="Gene3D" id="3.30.870.10">
    <property type="entry name" value="Endonuclease Chain A"/>
    <property type="match status" value="1"/>
</dbReference>
<reference evidence="3 4" key="1">
    <citation type="submission" date="2017-10" db="EMBL/GenBank/DDBJ databases">
        <title>Novel microbial diversity and functional potential in the marine mammal oral microbiome.</title>
        <authorList>
            <person name="Dudek N.K."/>
            <person name="Sun C.L."/>
            <person name="Burstein D."/>
            <person name="Kantor R.S."/>
            <person name="Aliaga Goltsman D.S."/>
            <person name="Bik E.M."/>
            <person name="Thomas B.C."/>
            <person name="Banfield J.F."/>
            <person name="Relman D.A."/>
        </authorList>
    </citation>
    <scope>NUCLEOTIDE SEQUENCE [LARGE SCALE GENOMIC DNA]</scope>
    <source>
        <strain evidence="3">DOLJORAL78_47_202</strain>
    </source>
</reference>
<dbReference type="GO" id="GO:0005829">
    <property type="term" value="C:cytosol"/>
    <property type="evidence" value="ECO:0007669"/>
    <property type="project" value="TreeGrafter"/>
</dbReference>
<gene>
    <name evidence="3" type="ORF">CSA25_01025</name>
</gene>
<dbReference type="InterPro" id="IPR027417">
    <property type="entry name" value="P-loop_NTPase"/>
</dbReference>